<proteinExistence type="predicted"/>
<comment type="caution">
    <text evidence="1">The sequence shown here is derived from an EMBL/GenBank/DDBJ whole genome shotgun (WGS) entry which is preliminary data.</text>
</comment>
<sequence length="269" mass="31702">MNEELFTKEELKQIIEEAKNPCYSEKNLMHIGSSKLSIRGVSQTNGLILVYGNESTGYKHIRERHCHSSRKPYWQDNRIDNPTKFNPNTAPIDYLFIASSIFKAENKNIEKNKNPNSFDLYIGLCKDKLGTELEYKLILYKNSKVVHTLFVNGNKKPFNKKKILNLRQGFVSSSHDLMNCIQTFNFSYFNSEDIPLFKVIIRILEVEKKEKWYIQINLNDGTPHFTTFVKELLCEHEMPVTFKMFQLDYTDITWLEKIIKQISEKKYTF</sequence>
<dbReference type="Proteomes" id="UP000530060">
    <property type="component" value="Unassembled WGS sequence"/>
</dbReference>
<evidence type="ECO:0000313" key="2">
    <source>
        <dbReference type="Proteomes" id="UP000530060"/>
    </source>
</evidence>
<gene>
    <name evidence="1" type="ORF">FLAT13_04239</name>
</gene>
<dbReference type="RefSeq" id="WP_180910313.1">
    <property type="nucleotide sequence ID" value="NZ_CAIJDP010000086.1"/>
</dbReference>
<evidence type="ECO:0000313" key="1">
    <source>
        <dbReference type="EMBL" id="CAD0008164.1"/>
    </source>
</evidence>
<organism evidence="1 2">
    <name type="scientific">Flavobacterium salmonis</name>
    <dbReference type="NCBI Taxonomy" id="2654844"/>
    <lineage>
        <taxon>Bacteria</taxon>
        <taxon>Pseudomonadati</taxon>
        <taxon>Bacteroidota</taxon>
        <taxon>Flavobacteriia</taxon>
        <taxon>Flavobacteriales</taxon>
        <taxon>Flavobacteriaceae</taxon>
        <taxon>Flavobacterium</taxon>
    </lineage>
</organism>
<reference evidence="1 2" key="1">
    <citation type="submission" date="2020-06" db="EMBL/GenBank/DDBJ databases">
        <authorList>
            <person name="Criscuolo A."/>
        </authorList>
    </citation>
    <scope>NUCLEOTIDE SEQUENCE [LARGE SCALE GENOMIC DNA]</scope>
    <source>
        <strain evidence="2">CIP 111411</strain>
    </source>
</reference>
<protein>
    <submittedName>
        <fullName evidence="1">Uncharacterized protein</fullName>
    </submittedName>
</protein>
<dbReference type="AlphaFoldDB" id="A0A6V6Z9P1"/>
<keyword evidence="2" id="KW-1185">Reference proteome</keyword>
<accession>A0A6V6Z9P1</accession>
<name>A0A6V6Z9P1_9FLAO</name>
<dbReference type="EMBL" id="CAIJDP010000086">
    <property type="protein sequence ID" value="CAD0008164.1"/>
    <property type="molecule type" value="Genomic_DNA"/>
</dbReference>